<sequence>IAGFYHRERAQLIDGTVARARAIVAAADRDIEATQLALRILSTSTLLRERDLAAFHRRAAGLVEQLGADSIVLLDTDGTLLLSTRRPYGAPLAR</sequence>
<dbReference type="Gene3D" id="3.30.450.20">
    <property type="entry name" value="PAS domain"/>
    <property type="match status" value="1"/>
</dbReference>
<name>A0A845GFF8_9BURK</name>
<keyword evidence="1" id="KW-0808">Transferase</keyword>
<feature type="non-terminal residue" evidence="1">
    <location>
        <position position="1"/>
    </location>
</feature>
<dbReference type="EMBL" id="WWCW01000549">
    <property type="protein sequence ID" value="MYM92230.1"/>
    <property type="molecule type" value="Genomic_DNA"/>
</dbReference>
<evidence type="ECO:0000313" key="1">
    <source>
        <dbReference type="EMBL" id="MYM92230.1"/>
    </source>
</evidence>
<feature type="non-terminal residue" evidence="1">
    <location>
        <position position="94"/>
    </location>
</feature>
<dbReference type="AlphaFoldDB" id="A0A845GFF8"/>
<reference evidence="1 2" key="1">
    <citation type="submission" date="2020-01" db="EMBL/GenBank/DDBJ databases">
        <title>Novel species isolated from a subtropical stream in China.</title>
        <authorList>
            <person name="Lu H."/>
        </authorList>
    </citation>
    <scope>NUCLEOTIDE SEQUENCE [LARGE SCALE GENOMIC DNA]</scope>
    <source>
        <strain evidence="1 2">FT82W</strain>
    </source>
</reference>
<keyword evidence="1" id="KW-0418">Kinase</keyword>
<dbReference type="GO" id="GO:0016301">
    <property type="term" value="F:kinase activity"/>
    <property type="evidence" value="ECO:0007669"/>
    <property type="project" value="UniProtKB-KW"/>
</dbReference>
<gene>
    <name evidence="1" type="ORF">GTP91_34370</name>
</gene>
<organism evidence="1 2">
    <name type="scientific">Duganella vulcania</name>
    <dbReference type="NCBI Taxonomy" id="2692166"/>
    <lineage>
        <taxon>Bacteria</taxon>
        <taxon>Pseudomonadati</taxon>
        <taxon>Pseudomonadota</taxon>
        <taxon>Betaproteobacteria</taxon>
        <taxon>Burkholderiales</taxon>
        <taxon>Oxalobacteraceae</taxon>
        <taxon>Telluria group</taxon>
        <taxon>Duganella</taxon>
    </lineage>
</organism>
<protein>
    <submittedName>
        <fullName evidence="1">PAS domain-containing sensor histidine kinase</fullName>
    </submittedName>
</protein>
<dbReference type="Proteomes" id="UP000470302">
    <property type="component" value="Unassembled WGS sequence"/>
</dbReference>
<proteinExistence type="predicted"/>
<evidence type="ECO:0000313" key="2">
    <source>
        <dbReference type="Proteomes" id="UP000470302"/>
    </source>
</evidence>
<accession>A0A845GFF8</accession>
<comment type="caution">
    <text evidence="1">The sequence shown here is derived from an EMBL/GenBank/DDBJ whole genome shotgun (WGS) entry which is preliminary data.</text>
</comment>